<comment type="caution">
    <text evidence="1">The sequence shown here is derived from an EMBL/GenBank/DDBJ whole genome shotgun (WGS) entry which is preliminary data.</text>
</comment>
<evidence type="ECO:0000313" key="1">
    <source>
        <dbReference type="EMBL" id="KYC63031.1"/>
    </source>
</evidence>
<reference evidence="1 2" key="1">
    <citation type="submission" date="2016-01" db="EMBL/GenBank/DDBJ databases">
        <title>Genome Sequences of Twelve Sporeforming Bacillus Species Isolated from Foods.</title>
        <authorList>
            <person name="Berendsen E.M."/>
            <person name="Wells-Bennik M.H."/>
            <person name="Krawcyk A.O."/>
            <person name="De Jong A."/>
            <person name="Holsappel S."/>
            <person name="Eijlander R.T."/>
            <person name="Kuipers O.P."/>
        </authorList>
    </citation>
    <scope>NUCLEOTIDE SEQUENCE [LARGE SCALE GENOMIC DNA]</scope>
    <source>
        <strain evidence="1 2">B4098</strain>
    </source>
</reference>
<sequence length="60" mass="6514">MPNPSGAIFSNAPVYGVSATGQKAAPCISNCKFLPKKRPLRLQQFFKTPGLPGKKPGWQR</sequence>
<accession>A0A150K110</accession>
<dbReference type="Proteomes" id="UP000075288">
    <property type="component" value="Unassembled WGS sequence"/>
</dbReference>
<evidence type="ECO:0000313" key="2">
    <source>
        <dbReference type="Proteomes" id="UP000075288"/>
    </source>
</evidence>
<proteinExistence type="predicted"/>
<dbReference type="AlphaFoldDB" id="A0A150K110"/>
<dbReference type="EMBL" id="LQYG01000042">
    <property type="protein sequence ID" value="KYC63031.1"/>
    <property type="molecule type" value="Genomic_DNA"/>
</dbReference>
<protein>
    <submittedName>
        <fullName evidence="1">Uncharacterized protein</fullName>
    </submittedName>
</protein>
<gene>
    <name evidence="1" type="ORF">B4098_0437</name>
</gene>
<dbReference type="PATRIC" id="fig|1398.26.peg.2852"/>
<organism evidence="1 2">
    <name type="scientific">Heyndrickxia coagulans</name>
    <name type="common">Weizmannia coagulans</name>
    <dbReference type="NCBI Taxonomy" id="1398"/>
    <lineage>
        <taxon>Bacteria</taxon>
        <taxon>Bacillati</taxon>
        <taxon>Bacillota</taxon>
        <taxon>Bacilli</taxon>
        <taxon>Bacillales</taxon>
        <taxon>Bacillaceae</taxon>
        <taxon>Heyndrickxia</taxon>
    </lineage>
</organism>
<name>A0A150K110_HEYCO</name>